<feature type="compositionally biased region" description="Polar residues" evidence="8">
    <location>
        <begin position="579"/>
        <end position="606"/>
    </location>
</feature>
<evidence type="ECO:0000256" key="7">
    <source>
        <dbReference type="PROSITE-ProRule" id="PRU00042"/>
    </source>
</evidence>
<dbReference type="InterPro" id="IPR013087">
    <property type="entry name" value="Znf_C2H2_type"/>
</dbReference>
<dbReference type="AlphaFoldDB" id="A0A0R3TNM0"/>
<name>A0A0R3TNM0_RODNA</name>
<comment type="subcellular location">
    <subcellularLocation>
        <location evidence="1">Nucleus</location>
    </subcellularLocation>
</comment>
<evidence type="ECO:0000256" key="6">
    <source>
        <dbReference type="ARBA" id="ARBA00023242"/>
    </source>
</evidence>
<feature type="compositionally biased region" description="Basic and acidic residues" evidence="8">
    <location>
        <begin position="542"/>
        <end position="562"/>
    </location>
</feature>
<dbReference type="SMART" id="SM00355">
    <property type="entry name" value="ZnF_C2H2"/>
    <property type="match status" value="2"/>
</dbReference>
<dbReference type="PROSITE" id="PS50157">
    <property type="entry name" value="ZINC_FINGER_C2H2_2"/>
    <property type="match status" value="2"/>
</dbReference>
<protein>
    <submittedName>
        <fullName evidence="10">C2H2-type domain-containing protein</fullName>
    </submittedName>
</protein>
<feature type="compositionally biased region" description="Polar residues" evidence="8">
    <location>
        <begin position="374"/>
        <end position="385"/>
    </location>
</feature>
<evidence type="ECO:0000259" key="9">
    <source>
        <dbReference type="PROSITE" id="PS50157"/>
    </source>
</evidence>
<dbReference type="PANTHER" id="PTHR14003:SF19">
    <property type="entry name" value="YY2 TRANSCRIPTION FACTOR"/>
    <property type="match status" value="1"/>
</dbReference>
<dbReference type="GO" id="GO:0000981">
    <property type="term" value="F:DNA-binding transcription factor activity, RNA polymerase II-specific"/>
    <property type="evidence" value="ECO:0007669"/>
    <property type="project" value="TreeGrafter"/>
</dbReference>
<keyword evidence="3" id="KW-0677">Repeat</keyword>
<accession>A0A0R3TNM0</accession>
<dbReference type="FunFam" id="3.30.160.60:FF:001498">
    <property type="entry name" value="Zinc finger protein 404"/>
    <property type="match status" value="1"/>
</dbReference>
<dbReference type="GO" id="GO:0031519">
    <property type="term" value="C:PcG protein complex"/>
    <property type="evidence" value="ECO:0007669"/>
    <property type="project" value="TreeGrafter"/>
</dbReference>
<dbReference type="STRING" id="102285.A0A0R3TNM0"/>
<feature type="compositionally biased region" description="Polar residues" evidence="8">
    <location>
        <begin position="321"/>
        <end position="335"/>
    </location>
</feature>
<feature type="compositionally biased region" description="Low complexity" evidence="8">
    <location>
        <begin position="278"/>
        <end position="290"/>
    </location>
</feature>
<evidence type="ECO:0000256" key="2">
    <source>
        <dbReference type="ARBA" id="ARBA00022723"/>
    </source>
</evidence>
<organism evidence="10">
    <name type="scientific">Rodentolepis nana</name>
    <name type="common">Dwarf tapeworm</name>
    <name type="synonym">Hymenolepis nana</name>
    <dbReference type="NCBI Taxonomy" id="102285"/>
    <lineage>
        <taxon>Eukaryota</taxon>
        <taxon>Metazoa</taxon>
        <taxon>Spiralia</taxon>
        <taxon>Lophotrochozoa</taxon>
        <taxon>Platyhelminthes</taxon>
        <taxon>Cestoda</taxon>
        <taxon>Eucestoda</taxon>
        <taxon>Cyclophyllidea</taxon>
        <taxon>Hymenolepididae</taxon>
        <taxon>Rodentolepis</taxon>
    </lineage>
</organism>
<feature type="compositionally biased region" description="Pro residues" evidence="8">
    <location>
        <begin position="299"/>
        <end position="313"/>
    </location>
</feature>
<feature type="region of interest" description="Disordered" evidence="8">
    <location>
        <begin position="190"/>
        <end position="219"/>
    </location>
</feature>
<feature type="region of interest" description="Disordered" evidence="8">
    <location>
        <begin position="490"/>
        <end position="643"/>
    </location>
</feature>
<dbReference type="PROSITE" id="PS00028">
    <property type="entry name" value="ZINC_FINGER_C2H2_1"/>
    <property type="match status" value="2"/>
</dbReference>
<feature type="domain" description="C2H2-type" evidence="9">
    <location>
        <begin position="14"/>
        <end position="41"/>
    </location>
</feature>
<evidence type="ECO:0000256" key="1">
    <source>
        <dbReference type="ARBA" id="ARBA00004123"/>
    </source>
</evidence>
<dbReference type="GO" id="GO:0005667">
    <property type="term" value="C:transcription regulator complex"/>
    <property type="evidence" value="ECO:0007669"/>
    <property type="project" value="TreeGrafter"/>
</dbReference>
<evidence type="ECO:0000256" key="8">
    <source>
        <dbReference type="SAM" id="MobiDB-lite"/>
    </source>
</evidence>
<reference evidence="10" key="1">
    <citation type="submission" date="2017-02" db="UniProtKB">
        <authorList>
            <consortium name="WormBaseParasite"/>
        </authorList>
    </citation>
    <scope>IDENTIFICATION</scope>
</reference>
<keyword evidence="5" id="KW-0862">Zinc</keyword>
<keyword evidence="2" id="KW-0479">Metal-binding</keyword>
<keyword evidence="6" id="KW-0539">Nucleus</keyword>
<feature type="compositionally biased region" description="Polar residues" evidence="8">
    <location>
        <begin position="190"/>
        <end position="208"/>
    </location>
</feature>
<evidence type="ECO:0000313" key="10">
    <source>
        <dbReference type="WBParaSite" id="HNAJ_0000899201-mRNA-1"/>
    </source>
</evidence>
<dbReference type="WBParaSite" id="HNAJ_0000899201-mRNA-1">
    <property type="protein sequence ID" value="HNAJ_0000899201-mRNA-1"/>
    <property type="gene ID" value="HNAJ_0000899201"/>
</dbReference>
<dbReference type="SUPFAM" id="SSF57667">
    <property type="entry name" value="beta-beta-alpha zinc fingers"/>
    <property type="match status" value="2"/>
</dbReference>
<evidence type="ECO:0000256" key="5">
    <source>
        <dbReference type="ARBA" id="ARBA00022833"/>
    </source>
</evidence>
<proteinExistence type="predicted"/>
<dbReference type="GO" id="GO:0000785">
    <property type="term" value="C:chromatin"/>
    <property type="evidence" value="ECO:0007669"/>
    <property type="project" value="TreeGrafter"/>
</dbReference>
<dbReference type="PANTHER" id="PTHR14003">
    <property type="entry name" value="TRANSCRIPTIONAL REPRESSOR PROTEIN YY"/>
    <property type="match status" value="1"/>
</dbReference>
<dbReference type="Gene3D" id="3.30.160.60">
    <property type="entry name" value="Classic Zinc Finger"/>
    <property type="match status" value="2"/>
</dbReference>
<dbReference type="Pfam" id="PF00096">
    <property type="entry name" value="zf-C2H2"/>
    <property type="match status" value="2"/>
</dbReference>
<sequence>LSQHRRIHSGIKPYVCRYCDRKFTQLSHVQQHERIHTGEKPYKCEELDVHVQAKHSGNRYAKVLVCPACSKSYNSETYLAKHMERHKEAVTNANVNRFGALNTSAGALGALSGFMSSHHSGMGSRSIAPVTEQSLHEELQQRIGHPQDLQNLQRAAVAAAASIMSPMGPPGLGGHDTNHLLHHLPSGLQGQLSMAQKSHQQGIHSSGNHPGGHNTPGFVDSYQQHQMLAAASPYSNQMPSFLGRSSDVRQMPRFPPTPLDATGRKMMDFQGNQPMPPQQQALNPPLAHQQMSLEHSAPPQTPSMQPPPPPPQFQSPQTLPHQQSQSMRPFVNSPQDARRGKSMEGGNGKHVGDDGKEVNSWDQGPVIPMPIMDSQDNGSSVSLTGDESGGNLWTPHSAAKRLKPDPDERYSHHHPHHQTQQQPFETEYLRRSAAAEPQYQQQMIQSHMQASENSMEHVVDKLAKFWQRNSTGQTMDGKPGRDIRIEALLSGFPQNSERDRRPEEIEQDNESGEMERLCNMSQSSSTTNRERDYQPEVQSPRPSREENESGYRGNSEEDRENNGARNDGTATPGYHHTAYGSSVANEGRNNSETGYSNTGTFYPTDTTARDLSVIREDDGVQQQADSTGNGVGFPVHFSSQSAQ</sequence>
<dbReference type="InterPro" id="IPR036236">
    <property type="entry name" value="Znf_C2H2_sf"/>
</dbReference>
<dbReference type="GO" id="GO:0008270">
    <property type="term" value="F:zinc ion binding"/>
    <property type="evidence" value="ECO:0007669"/>
    <property type="project" value="UniProtKB-KW"/>
</dbReference>
<feature type="compositionally biased region" description="Basic and acidic residues" evidence="8">
    <location>
        <begin position="350"/>
        <end position="359"/>
    </location>
</feature>
<keyword evidence="4 7" id="KW-0863">Zinc-finger</keyword>
<feature type="region of interest" description="Disordered" evidence="8">
    <location>
        <begin position="238"/>
        <end position="360"/>
    </location>
</feature>
<feature type="domain" description="C2H2-type" evidence="9">
    <location>
        <begin position="64"/>
        <end position="91"/>
    </location>
</feature>
<evidence type="ECO:0000256" key="3">
    <source>
        <dbReference type="ARBA" id="ARBA00022737"/>
    </source>
</evidence>
<feature type="region of interest" description="Disordered" evidence="8">
    <location>
        <begin position="373"/>
        <end position="427"/>
    </location>
</feature>
<evidence type="ECO:0000256" key="4">
    <source>
        <dbReference type="ARBA" id="ARBA00022771"/>
    </source>
</evidence>
<dbReference type="GO" id="GO:0000978">
    <property type="term" value="F:RNA polymerase II cis-regulatory region sequence-specific DNA binding"/>
    <property type="evidence" value="ECO:0007669"/>
    <property type="project" value="TreeGrafter"/>
</dbReference>